<evidence type="ECO:0000256" key="9">
    <source>
        <dbReference type="SAM" id="MobiDB-lite"/>
    </source>
</evidence>
<organism evidence="11 12">
    <name type="scientific">Lipingzhangella rawalii</name>
    <dbReference type="NCBI Taxonomy" id="2055835"/>
    <lineage>
        <taxon>Bacteria</taxon>
        <taxon>Bacillati</taxon>
        <taxon>Actinomycetota</taxon>
        <taxon>Actinomycetes</taxon>
        <taxon>Streptosporangiales</taxon>
        <taxon>Nocardiopsidaceae</taxon>
        <taxon>Lipingzhangella</taxon>
    </lineage>
</organism>
<comment type="caution">
    <text evidence="11">The sequence shown here is derived from an EMBL/GenBank/DDBJ whole genome shotgun (WGS) entry which is preliminary data.</text>
</comment>
<feature type="binding site" evidence="8">
    <location>
        <position position="100"/>
    </location>
    <ligand>
        <name>Mg(2+)</name>
        <dbReference type="ChEBI" id="CHEBI:18420"/>
    </ligand>
</feature>
<feature type="region of interest" description="Disordered" evidence="9">
    <location>
        <begin position="133"/>
        <end position="153"/>
    </location>
</feature>
<keyword evidence="12" id="KW-1185">Reference proteome</keyword>
<sequence length="224" mass="23869">MIVDTSAVIAIINNEPDAAELLAALQTDSERQMSAATYAELAAVVEQARDPVASRLLDDFLERAGIAIMPVTAQQARIARRSYWDYGKRSGHKAGLNFGDCFSYALALLFKGADFPTPTSGRPVPEAAVFVRGSGDEGRPRSWTPPSAFPGSPGLGANPRFQNRVTPALIPSSQPVVADPRARLRYRRCVGATAGACGPMVWEGCVARAGVIGPVPREEVAWSC</sequence>
<comment type="similarity">
    <text evidence="7 8">Belongs to the PINc/VapC protein family.</text>
</comment>
<keyword evidence="3 8" id="KW-0540">Nuclease</keyword>
<feature type="binding site" evidence="8">
    <location>
        <position position="4"/>
    </location>
    <ligand>
        <name>Mg(2+)</name>
        <dbReference type="ChEBI" id="CHEBI:18420"/>
    </ligand>
</feature>
<name>A0ABU2H153_9ACTN</name>
<keyword evidence="4 8" id="KW-0479">Metal-binding</keyword>
<evidence type="ECO:0000259" key="10">
    <source>
        <dbReference type="Pfam" id="PF01850"/>
    </source>
</evidence>
<dbReference type="Pfam" id="PF01850">
    <property type="entry name" value="PIN"/>
    <property type="match status" value="1"/>
</dbReference>
<comment type="function">
    <text evidence="8">Toxic component of a toxin-antitoxin (TA) system. An RNase.</text>
</comment>
<comment type="cofactor">
    <cofactor evidence="1 8">
        <name>Mg(2+)</name>
        <dbReference type="ChEBI" id="CHEBI:18420"/>
    </cofactor>
</comment>
<dbReference type="InterPro" id="IPR022907">
    <property type="entry name" value="VapC_family"/>
</dbReference>
<keyword evidence="5 8" id="KW-0378">Hydrolase</keyword>
<evidence type="ECO:0000256" key="4">
    <source>
        <dbReference type="ARBA" id="ARBA00022723"/>
    </source>
</evidence>
<dbReference type="SUPFAM" id="SSF88723">
    <property type="entry name" value="PIN domain-like"/>
    <property type="match status" value="1"/>
</dbReference>
<dbReference type="HAMAP" id="MF_00265">
    <property type="entry name" value="VapC_Nob1"/>
    <property type="match status" value="1"/>
</dbReference>
<evidence type="ECO:0000256" key="8">
    <source>
        <dbReference type="HAMAP-Rule" id="MF_00265"/>
    </source>
</evidence>
<keyword evidence="6 8" id="KW-0460">Magnesium</keyword>
<evidence type="ECO:0000313" key="12">
    <source>
        <dbReference type="Proteomes" id="UP001250214"/>
    </source>
</evidence>
<evidence type="ECO:0000256" key="3">
    <source>
        <dbReference type="ARBA" id="ARBA00022722"/>
    </source>
</evidence>
<dbReference type="InterPro" id="IPR050556">
    <property type="entry name" value="Type_II_TA_system_RNase"/>
</dbReference>
<dbReference type="Gene3D" id="3.40.50.1010">
    <property type="entry name" value="5'-nuclease"/>
    <property type="match status" value="1"/>
</dbReference>
<dbReference type="CDD" id="cd09871">
    <property type="entry name" value="PIN_MtVapC28-VapC30-like"/>
    <property type="match status" value="1"/>
</dbReference>
<evidence type="ECO:0000256" key="6">
    <source>
        <dbReference type="ARBA" id="ARBA00022842"/>
    </source>
</evidence>
<dbReference type="InterPro" id="IPR029060">
    <property type="entry name" value="PIN-like_dom_sf"/>
</dbReference>
<reference evidence="12" key="1">
    <citation type="submission" date="2023-07" db="EMBL/GenBank/DDBJ databases">
        <title>Novel species in the genus Lipingzhangella isolated from Sambhar Salt Lake.</title>
        <authorList>
            <person name="Jiya N."/>
            <person name="Kajale S."/>
            <person name="Sharma A."/>
        </authorList>
    </citation>
    <scope>NUCLEOTIDE SEQUENCE [LARGE SCALE GENOMIC DNA]</scope>
    <source>
        <strain evidence="12">LS1_29</strain>
    </source>
</reference>
<dbReference type="RefSeq" id="WP_310910545.1">
    <property type="nucleotide sequence ID" value="NZ_JAVLVT010000001.1"/>
</dbReference>
<evidence type="ECO:0000256" key="5">
    <source>
        <dbReference type="ARBA" id="ARBA00022801"/>
    </source>
</evidence>
<evidence type="ECO:0000256" key="7">
    <source>
        <dbReference type="ARBA" id="ARBA00038093"/>
    </source>
</evidence>
<proteinExistence type="inferred from homology"/>
<keyword evidence="2 8" id="KW-1277">Toxin-antitoxin system</keyword>
<keyword evidence="8" id="KW-0800">Toxin</keyword>
<protein>
    <recommendedName>
        <fullName evidence="8">Ribonuclease VapC</fullName>
        <shortName evidence="8">RNase VapC</shortName>
        <ecNumber evidence="8">3.1.-.-</ecNumber>
    </recommendedName>
    <alternativeName>
        <fullName evidence="8">Toxin VapC</fullName>
    </alternativeName>
</protein>
<dbReference type="EC" id="3.1.-.-" evidence="8"/>
<evidence type="ECO:0000256" key="2">
    <source>
        <dbReference type="ARBA" id="ARBA00022649"/>
    </source>
</evidence>
<dbReference type="InterPro" id="IPR002716">
    <property type="entry name" value="PIN_dom"/>
</dbReference>
<evidence type="ECO:0000313" key="11">
    <source>
        <dbReference type="EMBL" id="MDS1269028.1"/>
    </source>
</evidence>
<dbReference type="Proteomes" id="UP001250214">
    <property type="component" value="Unassembled WGS sequence"/>
</dbReference>
<accession>A0ABU2H153</accession>
<gene>
    <name evidence="8" type="primary">vapC</name>
    <name evidence="11" type="ORF">RIF23_01825</name>
</gene>
<evidence type="ECO:0000256" key="1">
    <source>
        <dbReference type="ARBA" id="ARBA00001946"/>
    </source>
</evidence>
<dbReference type="PANTHER" id="PTHR33653:SF1">
    <property type="entry name" value="RIBONUCLEASE VAPC2"/>
    <property type="match status" value="1"/>
</dbReference>
<dbReference type="PANTHER" id="PTHR33653">
    <property type="entry name" value="RIBONUCLEASE VAPC2"/>
    <property type="match status" value="1"/>
</dbReference>
<feature type="domain" description="PIN" evidence="10">
    <location>
        <begin position="1"/>
        <end position="109"/>
    </location>
</feature>
<dbReference type="EMBL" id="JAVLVT010000001">
    <property type="protein sequence ID" value="MDS1269028.1"/>
    <property type="molecule type" value="Genomic_DNA"/>
</dbReference>